<comment type="caution">
    <text evidence="1">The sequence shown here is derived from an EMBL/GenBank/DDBJ whole genome shotgun (WGS) entry which is preliminary data.</text>
</comment>
<dbReference type="OMA" id="NIADAHN"/>
<dbReference type="RefSeq" id="XP_007767294.1">
    <property type="nucleotide sequence ID" value="XM_007769104.1"/>
</dbReference>
<dbReference type="GeneID" id="19206699"/>
<gene>
    <name evidence="1" type="ORF">CONPUDRAFT_31131</name>
</gene>
<dbReference type="KEGG" id="cput:CONPUDRAFT_31131"/>
<keyword evidence="2" id="KW-1185">Reference proteome</keyword>
<sequence>MCTVNTSTGFSPFHLYLSCSPQLIPPMLPLVASTDLFLEDNITAMLHVIQSLQNNIADAHNSLVAANTSQVPFTNLHHLSDPSFAVDDLVYLSTKHCRQEYLSHGSKHIAK</sequence>
<dbReference type="Proteomes" id="UP000053558">
    <property type="component" value="Unassembled WGS sequence"/>
</dbReference>
<organism evidence="1 2">
    <name type="scientific">Coniophora puteana (strain RWD-64-598)</name>
    <name type="common">Brown rot fungus</name>
    <dbReference type="NCBI Taxonomy" id="741705"/>
    <lineage>
        <taxon>Eukaryota</taxon>
        <taxon>Fungi</taxon>
        <taxon>Dikarya</taxon>
        <taxon>Basidiomycota</taxon>
        <taxon>Agaricomycotina</taxon>
        <taxon>Agaricomycetes</taxon>
        <taxon>Agaricomycetidae</taxon>
        <taxon>Boletales</taxon>
        <taxon>Coniophorineae</taxon>
        <taxon>Coniophoraceae</taxon>
        <taxon>Coniophora</taxon>
    </lineage>
</organism>
<dbReference type="EMBL" id="JH711577">
    <property type="protein sequence ID" value="EIW82019.1"/>
    <property type="molecule type" value="Genomic_DNA"/>
</dbReference>
<evidence type="ECO:0000313" key="1">
    <source>
        <dbReference type="EMBL" id="EIW82019.1"/>
    </source>
</evidence>
<dbReference type="OrthoDB" id="3268967at2759"/>
<accession>A0A5M3MS83</accession>
<dbReference type="AlphaFoldDB" id="A0A5M3MS83"/>
<name>A0A5M3MS83_CONPW</name>
<proteinExistence type="predicted"/>
<reference evidence="2" key="1">
    <citation type="journal article" date="2012" name="Science">
        <title>The Paleozoic origin of enzymatic lignin decomposition reconstructed from 31 fungal genomes.</title>
        <authorList>
            <person name="Floudas D."/>
            <person name="Binder M."/>
            <person name="Riley R."/>
            <person name="Barry K."/>
            <person name="Blanchette R.A."/>
            <person name="Henrissat B."/>
            <person name="Martinez A.T."/>
            <person name="Otillar R."/>
            <person name="Spatafora J.W."/>
            <person name="Yadav J.S."/>
            <person name="Aerts A."/>
            <person name="Benoit I."/>
            <person name="Boyd A."/>
            <person name="Carlson A."/>
            <person name="Copeland A."/>
            <person name="Coutinho P.M."/>
            <person name="de Vries R.P."/>
            <person name="Ferreira P."/>
            <person name="Findley K."/>
            <person name="Foster B."/>
            <person name="Gaskell J."/>
            <person name="Glotzer D."/>
            <person name="Gorecki P."/>
            <person name="Heitman J."/>
            <person name="Hesse C."/>
            <person name="Hori C."/>
            <person name="Igarashi K."/>
            <person name="Jurgens J.A."/>
            <person name="Kallen N."/>
            <person name="Kersten P."/>
            <person name="Kohler A."/>
            <person name="Kuees U."/>
            <person name="Kumar T.K.A."/>
            <person name="Kuo A."/>
            <person name="LaButti K."/>
            <person name="Larrondo L.F."/>
            <person name="Lindquist E."/>
            <person name="Ling A."/>
            <person name="Lombard V."/>
            <person name="Lucas S."/>
            <person name="Lundell T."/>
            <person name="Martin R."/>
            <person name="McLaughlin D.J."/>
            <person name="Morgenstern I."/>
            <person name="Morin E."/>
            <person name="Murat C."/>
            <person name="Nagy L.G."/>
            <person name="Nolan M."/>
            <person name="Ohm R.A."/>
            <person name="Patyshakuliyeva A."/>
            <person name="Rokas A."/>
            <person name="Ruiz-Duenas F.J."/>
            <person name="Sabat G."/>
            <person name="Salamov A."/>
            <person name="Samejima M."/>
            <person name="Schmutz J."/>
            <person name="Slot J.C."/>
            <person name="St John F."/>
            <person name="Stenlid J."/>
            <person name="Sun H."/>
            <person name="Sun S."/>
            <person name="Syed K."/>
            <person name="Tsang A."/>
            <person name="Wiebenga A."/>
            <person name="Young D."/>
            <person name="Pisabarro A."/>
            <person name="Eastwood D.C."/>
            <person name="Martin F."/>
            <person name="Cullen D."/>
            <person name="Grigoriev I.V."/>
            <person name="Hibbett D.S."/>
        </authorList>
    </citation>
    <scope>NUCLEOTIDE SEQUENCE [LARGE SCALE GENOMIC DNA]</scope>
    <source>
        <strain evidence="2">RWD-64-598 SS2</strain>
    </source>
</reference>
<feature type="non-terminal residue" evidence="1">
    <location>
        <position position="111"/>
    </location>
</feature>
<evidence type="ECO:0000313" key="2">
    <source>
        <dbReference type="Proteomes" id="UP000053558"/>
    </source>
</evidence>
<protein>
    <submittedName>
        <fullName evidence="1">Uncharacterized protein</fullName>
    </submittedName>
</protein>